<proteinExistence type="inferred from homology"/>
<evidence type="ECO:0000256" key="4">
    <source>
        <dbReference type="ARBA" id="ARBA00022989"/>
    </source>
</evidence>
<name>A0A9X0UBY0_9PROT</name>
<dbReference type="PANTHER" id="PTHR30238">
    <property type="entry name" value="MEMBRANE BOUND PREDICTED REDOX MODULATOR"/>
    <property type="match status" value="1"/>
</dbReference>
<dbReference type="GO" id="GO:0016020">
    <property type="term" value="C:membrane"/>
    <property type="evidence" value="ECO:0007669"/>
    <property type="project" value="UniProtKB-SubCell"/>
</dbReference>
<accession>A0A9X0UBY0</accession>
<feature type="region of interest" description="Disordered" evidence="6">
    <location>
        <begin position="274"/>
        <end position="297"/>
    </location>
</feature>
<evidence type="ECO:0000256" key="7">
    <source>
        <dbReference type="SAM" id="Phobius"/>
    </source>
</evidence>
<keyword evidence="9" id="KW-1185">Reference proteome</keyword>
<dbReference type="EMBL" id="JACOMF010000001">
    <property type="protein sequence ID" value="MBC4013768.1"/>
    <property type="molecule type" value="Genomic_DNA"/>
</dbReference>
<keyword evidence="4 7" id="KW-1133">Transmembrane helix</keyword>
<dbReference type="InterPro" id="IPR005496">
    <property type="entry name" value="Integral_membrane_TerC"/>
</dbReference>
<dbReference type="PANTHER" id="PTHR30238:SF4">
    <property type="entry name" value="SLL1022 PROTEIN"/>
    <property type="match status" value="1"/>
</dbReference>
<feature type="transmembrane region" description="Helical" evidence="7">
    <location>
        <begin position="67"/>
        <end position="86"/>
    </location>
</feature>
<dbReference type="Pfam" id="PF03741">
    <property type="entry name" value="TerC"/>
    <property type="match status" value="1"/>
</dbReference>
<dbReference type="AlphaFoldDB" id="A0A9X0UBY0"/>
<organism evidence="8 9">
    <name type="scientific">Siccirubricoccus deserti</name>
    <dbReference type="NCBI Taxonomy" id="2013562"/>
    <lineage>
        <taxon>Bacteria</taxon>
        <taxon>Pseudomonadati</taxon>
        <taxon>Pseudomonadota</taxon>
        <taxon>Alphaproteobacteria</taxon>
        <taxon>Acetobacterales</taxon>
        <taxon>Roseomonadaceae</taxon>
        <taxon>Siccirubricoccus</taxon>
    </lineage>
</organism>
<feature type="transmembrane region" description="Helical" evidence="7">
    <location>
        <begin position="206"/>
        <end position="225"/>
    </location>
</feature>
<comment type="caution">
    <text evidence="8">The sequence shown here is derived from an EMBL/GenBank/DDBJ whole genome shotgun (WGS) entry which is preliminary data.</text>
</comment>
<sequence>MLEMLPIWLQPLAMVLFIDVVLAGDNAVVVGMAAAGLPPDQRRKAIFWGIIAATVMRIAFASITVQLLSIVGIVLAGGVLLLWVCWKMYRELREGGNDHADEVHDAAALEGAPAGPPRKTLRQAILQILVADVSMSLDNVLAVAGAAKDHPYILIVGLAVSVVLMGVAATLIANLLHKHRWIAWVGLLVILYVAIDMIWEGTHQVAGQVPGAYAFLMLPLGYLALPGVFPAWMWAAATAGQVVVIAILATLASGLVRRDGNHPVAAHVPAAPAPTVHAPSAHSPSAQTAAAHPASPH</sequence>
<gene>
    <name evidence="8" type="ORF">H7965_00410</name>
</gene>
<dbReference type="Proteomes" id="UP000600101">
    <property type="component" value="Unassembled WGS sequence"/>
</dbReference>
<feature type="transmembrane region" description="Helical" evidence="7">
    <location>
        <begin position="12"/>
        <end position="33"/>
    </location>
</feature>
<evidence type="ECO:0000313" key="8">
    <source>
        <dbReference type="EMBL" id="MBC4013768.1"/>
    </source>
</evidence>
<reference evidence="8" key="1">
    <citation type="submission" date="2020-08" db="EMBL/GenBank/DDBJ databases">
        <authorList>
            <person name="Hu Y."/>
            <person name="Nguyen S.V."/>
            <person name="Li F."/>
            <person name="Fanning S."/>
        </authorList>
    </citation>
    <scope>NUCLEOTIDE SEQUENCE</scope>
    <source>
        <strain evidence="8">SYSU D8009</strain>
    </source>
</reference>
<keyword evidence="3 7" id="KW-0812">Transmembrane</keyword>
<evidence type="ECO:0000313" key="9">
    <source>
        <dbReference type="Proteomes" id="UP000600101"/>
    </source>
</evidence>
<feature type="transmembrane region" description="Helical" evidence="7">
    <location>
        <begin position="152"/>
        <end position="175"/>
    </location>
</feature>
<comment type="similarity">
    <text evidence="2">Belongs to the TerC family.</text>
</comment>
<evidence type="ECO:0000256" key="6">
    <source>
        <dbReference type="SAM" id="MobiDB-lite"/>
    </source>
</evidence>
<dbReference type="InterPro" id="IPR022301">
    <property type="entry name" value="Integral_membrane_YjbE"/>
</dbReference>
<feature type="transmembrane region" description="Helical" evidence="7">
    <location>
        <begin position="181"/>
        <end position="199"/>
    </location>
</feature>
<evidence type="ECO:0000256" key="2">
    <source>
        <dbReference type="ARBA" id="ARBA00007511"/>
    </source>
</evidence>
<keyword evidence="5 7" id="KW-0472">Membrane</keyword>
<evidence type="ECO:0000256" key="3">
    <source>
        <dbReference type="ARBA" id="ARBA00022692"/>
    </source>
</evidence>
<dbReference type="NCBIfam" id="TIGR03717">
    <property type="entry name" value="R_switched_YjbE"/>
    <property type="match status" value="1"/>
</dbReference>
<evidence type="ECO:0000256" key="5">
    <source>
        <dbReference type="ARBA" id="ARBA00023136"/>
    </source>
</evidence>
<comment type="subcellular location">
    <subcellularLocation>
        <location evidence="1">Membrane</location>
        <topology evidence="1">Multi-pass membrane protein</topology>
    </subcellularLocation>
</comment>
<protein>
    <submittedName>
        <fullName evidence="8">TerC family protein</fullName>
    </submittedName>
</protein>
<evidence type="ECO:0000256" key="1">
    <source>
        <dbReference type="ARBA" id="ARBA00004141"/>
    </source>
</evidence>